<dbReference type="CDD" id="cd03467">
    <property type="entry name" value="Rieske"/>
    <property type="match status" value="1"/>
</dbReference>
<evidence type="ECO:0000313" key="11">
    <source>
        <dbReference type="Proteomes" id="UP000276103"/>
    </source>
</evidence>
<protein>
    <submittedName>
        <fullName evidence="10">Iron-sulfur protein</fullName>
    </submittedName>
</protein>
<reference evidence="10 11" key="1">
    <citation type="journal article" date="2019" name="Genome Biol. Evol.">
        <title>Day and night: Metabolic profiles and evolutionary relationships of six axenic non-marine cyanobacteria.</title>
        <authorList>
            <person name="Will S.E."/>
            <person name="Henke P."/>
            <person name="Boedeker C."/>
            <person name="Huang S."/>
            <person name="Brinkmann H."/>
            <person name="Rohde M."/>
            <person name="Jarek M."/>
            <person name="Friedl T."/>
            <person name="Seufert S."/>
            <person name="Schumacher M."/>
            <person name="Overmann J."/>
            <person name="Neumann-Schaal M."/>
            <person name="Petersen J."/>
        </authorList>
    </citation>
    <scope>NUCLEOTIDE SEQUENCE [LARGE SCALE GENOMIC DNA]</scope>
    <source>
        <strain evidence="10 11">SAG 1403-4b</strain>
    </source>
</reference>
<evidence type="ECO:0000256" key="2">
    <source>
        <dbReference type="ARBA" id="ARBA00022723"/>
    </source>
</evidence>
<keyword evidence="5" id="KW-0793">Thylakoid</keyword>
<dbReference type="AlphaFoldDB" id="A0A433V0R1"/>
<dbReference type="GO" id="GO:0051537">
    <property type="term" value="F:2 iron, 2 sulfur cluster binding"/>
    <property type="evidence" value="ECO:0007669"/>
    <property type="project" value="UniProtKB-KW"/>
</dbReference>
<proteinExistence type="predicted"/>
<evidence type="ECO:0000256" key="4">
    <source>
        <dbReference type="ARBA" id="ARBA00023014"/>
    </source>
</evidence>
<dbReference type="GO" id="GO:0046872">
    <property type="term" value="F:metal ion binding"/>
    <property type="evidence" value="ECO:0007669"/>
    <property type="project" value="UniProtKB-KW"/>
</dbReference>
<keyword evidence="6" id="KW-1015">Disulfide bond</keyword>
<sequence length="146" mass="15201">MKRREFINWVGLGCLASSLPVALAACSPETSTSATSGSNDANKGWQKVGTIAELDKTGQLLAENSPVGAVLVVGTSKTAQKLIAVNPTCTHKGCTVAWKANKNQFVCPCHDAEFGGDGKVQEGPAEKPLKTYQAKIEAGSVLVKAT</sequence>
<feature type="chain" id="PRO_5019093297" evidence="8">
    <location>
        <begin position="25"/>
        <end position="146"/>
    </location>
</feature>
<dbReference type="InterPro" id="IPR017941">
    <property type="entry name" value="Rieske_2Fe-2S"/>
</dbReference>
<dbReference type="GO" id="GO:0016020">
    <property type="term" value="C:membrane"/>
    <property type="evidence" value="ECO:0007669"/>
    <property type="project" value="InterPro"/>
</dbReference>
<dbReference type="Proteomes" id="UP000276103">
    <property type="component" value="Unassembled WGS sequence"/>
</dbReference>
<keyword evidence="4" id="KW-0411">Iron-sulfur</keyword>
<dbReference type="InterPro" id="IPR036922">
    <property type="entry name" value="Rieske_2Fe-2S_sf"/>
</dbReference>
<organism evidence="10 11">
    <name type="scientific">Trichormus variabilis SAG 1403-4b</name>
    <dbReference type="NCBI Taxonomy" id="447716"/>
    <lineage>
        <taxon>Bacteria</taxon>
        <taxon>Bacillati</taxon>
        <taxon>Cyanobacteriota</taxon>
        <taxon>Cyanophyceae</taxon>
        <taxon>Nostocales</taxon>
        <taxon>Nostocaceae</taxon>
        <taxon>Trichormus</taxon>
    </lineage>
</organism>
<dbReference type="Pfam" id="PF00355">
    <property type="entry name" value="Rieske"/>
    <property type="match status" value="1"/>
</dbReference>
<dbReference type="InterPro" id="IPR014349">
    <property type="entry name" value="Rieske_Fe-S_prot"/>
</dbReference>
<evidence type="ECO:0000256" key="7">
    <source>
        <dbReference type="ARBA" id="ARBA00034078"/>
    </source>
</evidence>
<keyword evidence="2" id="KW-0479">Metal-binding</keyword>
<gene>
    <name evidence="10" type="ORF">DSM107003_02240</name>
</gene>
<evidence type="ECO:0000256" key="6">
    <source>
        <dbReference type="ARBA" id="ARBA00023157"/>
    </source>
</evidence>
<accession>A0A433V0R1</accession>
<dbReference type="PRINTS" id="PR00162">
    <property type="entry name" value="RIESKE"/>
</dbReference>
<keyword evidence="8" id="KW-0732">Signal</keyword>
<name>A0A433V0R1_ANAVA</name>
<evidence type="ECO:0000313" key="10">
    <source>
        <dbReference type="EMBL" id="RUS99640.1"/>
    </source>
</evidence>
<dbReference type="PROSITE" id="PS51257">
    <property type="entry name" value="PROKAR_LIPOPROTEIN"/>
    <property type="match status" value="1"/>
</dbReference>
<keyword evidence="11" id="KW-1185">Reference proteome</keyword>
<evidence type="ECO:0000256" key="3">
    <source>
        <dbReference type="ARBA" id="ARBA00023004"/>
    </source>
</evidence>
<dbReference type="Gene3D" id="2.102.10.10">
    <property type="entry name" value="Rieske [2Fe-2S] iron-sulphur domain"/>
    <property type="match status" value="1"/>
</dbReference>
<dbReference type="GO" id="GO:0004497">
    <property type="term" value="F:monooxygenase activity"/>
    <property type="evidence" value="ECO:0007669"/>
    <property type="project" value="UniProtKB-ARBA"/>
</dbReference>
<evidence type="ECO:0000256" key="8">
    <source>
        <dbReference type="SAM" id="SignalP"/>
    </source>
</evidence>
<dbReference type="PANTHER" id="PTHR10134">
    <property type="entry name" value="CYTOCHROME B-C1 COMPLEX SUBUNIT RIESKE, MITOCHONDRIAL"/>
    <property type="match status" value="1"/>
</dbReference>
<evidence type="ECO:0000256" key="5">
    <source>
        <dbReference type="ARBA" id="ARBA00023078"/>
    </source>
</evidence>
<comment type="caution">
    <text evidence="10">The sequence shown here is derived from an EMBL/GenBank/DDBJ whole genome shotgun (WGS) entry which is preliminary data.</text>
</comment>
<dbReference type="InterPro" id="IPR005805">
    <property type="entry name" value="Rieske_Fe-S_prot_C"/>
</dbReference>
<feature type="domain" description="Rieske" evidence="9">
    <location>
        <begin position="58"/>
        <end position="143"/>
    </location>
</feature>
<comment type="cofactor">
    <cofactor evidence="7">
        <name>[2Fe-2S] cluster</name>
        <dbReference type="ChEBI" id="CHEBI:190135"/>
    </cofactor>
</comment>
<feature type="signal peptide" evidence="8">
    <location>
        <begin position="1"/>
        <end position="24"/>
    </location>
</feature>
<dbReference type="GO" id="GO:0016705">
    <property type="term" value="F:oxidoreductase activity, acting on paired donors, with incorporation or reduction of molecular oxygen"/>
    <property type="evidence" value="ECO:0007669"/>
    <property type="project" value="UniProtKB-ARBA"/>
</dbReference>
<dbReference type="PROSITE" id="PS51296">
    <property type="entry name" value="RIESKE"/>
    <property type="match status" value="1"/>
</dbReference>
<evidence type="ECO:0000259" key="9">
    <source>
        <dbReference type="PROSITE" id="PS51296"/>
    </source>
</evidence>
<dbReference type="EMBL" id="RSCM01000001">
    <property type="protein sequence ID" value="RUS99640.1"/>
    <property type="molecule type" value="Genomic_DNA"/>
</dbReference>
<dbReference type="RefSeq" id="WP_127051827.1">
    <property type="nucleotide sequence ID" value="NZ_RSCM01000001.1"/>
</dbReference>
<dbReference type="OrthoDB" id="9767869at2"/>
<keyword evidence="3" id="KW-0408">Iron</keyword>
<evidence type="ECO:0000256" key="1">
    <source>
        <dbReference type="ARBA" id="ARBA00022714"/>
    </source>
</evidence>
<keyword evidence="1" id="KW-0001">2Fe-2S</keyword>
<dbReference type="SUPFAM" id="SSF50022">
    <property type="entry name" value="ISP domain"/>
    <property type="match status" value="1"/>
</dbReference>